<reference evidence="3" key="1">
    <citation type="submission" date="2016-06" db="EMBL/GenBank/DDBJ databases">
        <title>Parallel loss of symbiosis genes in relatives of nitrogen-fixing non-legume Parasponia.</title>
        <authorList>
            <person name="Van Velzen R."/>
            <person name="Holmer R."/>
            <person name="Bu F."/>
            <person name="Rutten L."/>
            <person name="Van Zeijl A."/>
            <person name="Liu W."/>
            <person name="Santuari L."/>
            <person name="Cao Q."/>
            <person name="Sharma T."/>
            <person name="Shen D."/>
            <person name="Roswanjaya Y."/>
            <person name="Wardhani T."/>
            <person name="Kalhor M.S."/>
            <person name="Jansen J."/>
            <person name="Van den Hoogen J."/>
            <person name="Gungor B."/>
            <person name="Hartog M."/>
            <person name="Hontelez J."/>
            <person name="Verver J."/>
            <person name="Yang W.-C."/>
            <person name="Schijlen E."/>
            <person name="Repin R."/>
            <person name="Schilthuizen M."/>
            <person name="Schranz E."/>
            <person name="Heidstra R."/>
            <person name="Miyata K."/>
            <person name="Fedorova E."/>
            <person name="Kohlen W."/>
            <person name="Bisseling T."/>
            <person name="Smit S."/>
            <person name="Geurts R."/>
        </authorList>
    </citation>
    <scope>NUCLEOTIDE SEQUENCE [LARGE SCALE GENOMIC DNA]</scope>
    <source>
        <strain evidence="3">cv. WU1-14</strain>
    </source>
</reference>
<feature type="chain" id="PRO_5015103535" evidence="1">
    <location>
        <begin position="20"/>
        <end position="109"/>
    </location>
</feature>
<keyword evidence="3" id="KW-1185">Reference proteome</keyword>
<proteinExistence type="predicted"/>
<gene>
    <name evidence="2" type="ORF">PanWU01x14_017480</name>
</gene>
<dbReference type="AlphaFoldDB" id="A0A2P5DZX4"/>
<comment type="caution">
    <text evidence="2">The sequence shown here is derived from an EMBL/GenBank/DDBJ whole genome shotgun (WGS) entry which is preliminary data.</text>
</comment>
<evidence type="ECO:0000313" key="2">
    <source>
        <dbReference type="EMBL" id="PON78849.1"/>
    </source>
</evidence>
<dbReference type="Proteomes" id="UP000237105">
    <property type="component" value="Unassembled WGS sequence"/>
</dbReference>
<evidence type="ECO:0000256" key="1">
    <source>
        <dbReference type="SAM" id="SignalP"/>
    </source>
</evidence>
<accession>A0A2P5DZX4</accession>
<name>A0A2P5DZX4_PARAD</name>
<sequence length="109" mass="12800">MAGHHVGWILLEWIMWCSDFPRMIQVSTYATLEEPPEVLPERVGLSYLWWQSKSPLLAGSWKEIKKDIHCSMCHLLMTSRDEDMFFAFVDYRKDKMSLGLAERTKMSSI</sequence>
<organism evidence="2 3">
    <name type="scientific">Parasponia andersonii</name>
    <name type="common">Sponia andersonii</name>
    <dbReference type="NCBI Taxonomy" id="3476"/>
    <lineage>
        <taxon>Eukaryota</taxon>
        <taxon>Viridiplantae</taxon>
        <taxon>Streptophyta</taxon>
        <taxon>Embryophyta</taxon>
        <taxon>Tracheophyta</taxon>
        <taxon>Spermatophyta</taxon>
        <taxon>Magnoliopsida</taxon>
        <taxon>eudicotyledons</taxon>
        <taxon>Gunneridae</taxon>
        <taxon>Pentapetalae</taxon>
        <taxon>rosids</taxon>
        <taxon>fabids</taxon>
        <taxon>Rosales</taxon>
        <taxon>Cannabaceae</taxon>
        <taxon>Parasponia</taxon>
    </lineage>
</organism>
<evidence type="ECO:0000313" key="3">
    <source>
        <dbReference type="Proteomes" id="UP000237105"/>
    </source>
</evidence>
<dbReference type="EMBL" id="JXTB01000007">
    <property type="protein sequence ID" value="PON78849.1"/>
    <property type="molecule type" value="Genomic_DNA"/>
</dbReference>
<protein>
    <submittedName>
        <fullName evidence="2">Uncharacterized protein</fullName>
    </submittedName>
</protein>
<feature type="signal peptide" evidence="1">
    <location>
        <begin position="1"/>
        <end position="19"/>
    </location>
</feature>
<keyword evidence="1" id="KW-0732">Signal</keyword>